<feature type="region of interest" description="Disordered" evidence="17">
    <location>
        <begin position="1084"/>
        <end position="1122"/>
    </location>
</feature>
<dbReference type="InterPro" id="IPR053709">
    <property type="entry name" value="eRP_eS24_sf"/>
</dbReference>
<evidence type="ECO:0000256" key="8">
    <source>
        <dbReference type="ARBA" id="ARBA00022989"/>
    </source>
</evidence>
<dbReference type="PRINTS" id="PR00237">
    <property type="entry name" value="GPCRRHODOPSN"/>
</dbReference>
<feature type="compositionally biased region" description="Basic residues" evidence="17">
    <location>
        <begin position="1092"/>
        <end position="1112"/>
    </location>
</feature>
<keyword evidence="6" id="KW-0519">Myristate</keyword>
<dbReference type="HAMAP" id="MF_00545">
    <property type="entry name" value="Ribosomal_eS24"/>
    <property type="match status" value="1"/>
</dbReference>
<comment type="similarity">
    <text evidence="16">Belongs to the G-protein coupled receptor 1 family.</text>
</comment>
<keyword evidence="21" id="KW-1185">Reference proteome</keyword>
<keyword evidence="22" id="KW-1267">Proteomics identification</keyword>
<dbReference type="CDD" id="cd17660">
    <property type="entry name" value="PTP_paladin_2"/>
    <property type="match status" value="1"/>
</dbReference>
<dbReference type="InterPro" id="IPR018098">
    <property type="entry name" value="Ribosomal_eS24_CS"/>
</dbReference>
<evidence type="ECO:0000256" key="14">
    <source>
        <dbReference type="ARBA" id="ARBA00037958"/>
    </source>
</evidence>
<evidence type="ECO:0000256" key="9">
    <source>
        <dbReference type="ARBA" id="ARBA00023136"/>
    </source>
</evidence>
<reference evidence="20 21" key="1">
    <citation type="submission" date="2018-03" db="EMBL/GenBank/DDBJ databases">
        <title>Draft genome sequence of Rohu Carp (Labeo rohita).</title>
        <authorList>
            <person name="Das P."/>
            <person name="Kushwaha B."/>
            <person name="Joshi C.G."/>
            <person name="Kumar D."/>
            <person name="Nagpure N.S."/>
            <person name="Sahoo L."/>
            <person name="Das S.P."/>
            <person name="Bit A."/>
            <person name="Patnaik S."/>
            <person name="Meher P.K."/>
            <person name="Jayasankar P."/>
            <person name="Koringa P.G."/>
            <person name="Patel N.V."/>
            <person name="Hinsu A.T."/>
            <person name="Kumar R."/>
            <person name="Pandey M."/>
            <person name="Agarwal S."/>
            <person name="Srivastava S."/>
            <person name="Singh M."/>
            <person name="Iquebal M.A."/>
            <person name="Jaiswal S."/>
            <person name="Angadi U.B."/>
            <person name="Kumar N."/>
            <person name="Raza M."/>
            <person name="Shah T.M."/>
            <person name="Rai A."/>
            <person name="Jena J.K."/>
        </authorList>
    </citation>
    <scope>NUCLEOTIDE SEQUENCE [LARGE SCALE GENOMIC DNA]</scope>
    <source>
        <strain evidence="20">DASCIFA01</strain>
        <tissue evidence="20">Testis</tissue>
    </source>
</reference>
<dbReference type="GO" id="GO:0004930">
    <property type="term" value="F:G protein-coupled receptor activity"/>
    <property type="evidence" value="ECO:0007669"/>
    <property type="project" value="UniProtKB-KW"/>
</dbReference>
<keyword evidence="7" id="KW-0689">Ribosomal protein</keyword>
<evidence type="ECO:0000256" key="6">
    <source>
        <dbReference type="ARBA" id="ARBA00022707"/>
    </source>
</evidence>
<dbReference type="InterPro" id="IPR017452">
    <property type="entry name" value="GPCR_Rhodpsn_7TM"/>
</dbReference>
<evidence type="ECO:0000256" key="12">
    <source>
        <dbReference type="ARBA" id="ARBA00035149"/>
    </source>
</evidence>
<feature type="transmembrane region" description="Helical" evidence="18">
    <location>
        <begin position="946"/>
        <end position="967"/>
    </location>
</feature>
<dbReference type="PANTHER" id="PTHR10496">
    <property type="entry name" value="40S RIBOSOMAL PROTEIN S24"/>
    <property type="match status" value="1"/>
</dbReference>
<feature type="domain" description="G-protein coupled receptors family 1 profile" evidence="19">
    <location>
        <begin position="793"/>
        <end position="969"/>
    </location>
</feature>
<dbReference type="Pfam" id="PF00001">
    <property type="entry name" value="7tm_1"/>
    <property type="match status" value="1"/>
</dbReference>
<evidence type="ECO:0000256" key="15">
    <source>
        <dbReference type="ARBA" id="ARBA00040012"/>
    </source>
</evidence>
<evidence type="ECO:0000256" key="10">
    <source>
        <dbReference type="ARBA" id="ARBA00023274"/>
    </source>
</evidence>
<dbReference type="GO" id="GO:0006412">
    <property type="term" value="P:translation"/>
    <property type="evidence" value="ECO:0007669"/>
    <property type="project" value="InterPro"/>
</dbReference>
<accession>A0A498MQZ9</accession>
<dbReference type="Gene3D" id="3.30.70.3370">
    <property type="match status" value="1"/>
</dbReference>
<dbReference type="FunFam" id="3.30.70.3370:FF:000001">
    <property type="entry name" value="40S ribosomal protein S24"/>
    <property type="match status" value="1"/>
</dbReference>
<evidence type="ECO:0000256" key="3">
    <source>
        <dbReference type="ARBA" id="ARBA00009680"/>
    </source>
</evidence>
<dbReference type="SMART" id="SM01301">
    <property type="entry name" value="PTPlike_phytase"/>
    <property type="match status" value="2"/>
</dbReference>
<keyword evidence="16" id="KW-0675">Receptor</keyword>
<evidence type="ECO:0000256" key="2">
    <source>
        <dbReference type="ARBA" id="ARBA00004514"/>
    </source>
</evidence>
<dbReference type="STRING" id="84645.A0A498MQZ9"/>
<evidence type="ECO:0000256" key="17">
    <source>
        <dbReference type="SAM" id="MobiDB-lite"/>
    </source>
</evidence>
<evidence type="ECO:0007829" key="22">
    <source>
        <dbReference type="PeptideAtlas" id="A0A498MQZ9"/>
    </source>
</evidence>
<dbReference type="InterPro" id="IPR000276">
    <property type="entry name" value="GPCR_Rhodpsn"/>
</dbReference>
<dbReference type="EMBL" id="QBIY01012609">
    <property type="protein sequence ID" value="RXN21754.1"/>
    <property type="molecule type" value="Genomic_DNA"/>
</dbReference>
<keyword evidence="16" id="KW-0807">Transducer</keyword>
<feature type="transmembrane region" description="Helical" evidence="18">
    <location>
        <begin position="757"/>
        <end position="773"/>
    </location>
</feature>
<evidence type="ECO:0000256" key="13">
    <source>
        <dbReference type="ARBA" id="ARBA00035458"/>
    </source>
</evidence>
<evidence type="ECO:0000256" key="16">
    <source>
        <dbReference type="RuleBase" id="RU000688"/>
    </source>
</evidence>
<dbReference type="InterPro" id="IPR001976">
    <property type="entry name" value="Ribosomal_eS24"/>
</dbReference>
<evidence type="ECO:0000256" key="11">
    <source>
        <dbReference type="ARBA" id="ARBA00023288"/>
    </source>
</evidence>
<feature type="transmembrane region" description="Helical" evidence="18">
    <location>
        <begin position="814"/>
        <end position="835"/>
    </location>
</feature>
<evidence type="ECO:0000256" key="4">
    <source>
        <dbReference type="ARBA" id="ARBA00022490"/>
    </source>
</evidence>
<dbReference type="PROSITE" id="PS00237">
    <property type="entry name" value="G_PROTEIN_RECEP_F1_1"/>
    <property type="match status" value="1"/>
</dbReference>
<keyword evidence="11" id="KW-0449">Lipoprotein</keyword>
<dbReference type="PROSITE" id="PS50262">
    <property type="entry name" value="G_PROTEIN_RECEP_F1_2"/>
    <property type="match status" value="1"/>
</dbReference>
<comment type="subcellular location">
    <subcellularLocation>
        <location evidence="2">Cytoplasm</location>
        <location evidence="2">Cytosol</location>
    </subcellularLocation>
    <subcellularLocation>
        <location evidence="1">Membrane</location>
    </subcellularLocation>
</comment>
<gene>
    <name evidence="20" type="ORF">ROHU_035232</name>
</gene>
<dbReference type="Proteomes" id="UP000290572">
    <property type="component" value="Unassembled WGS sequence"/>
</dbReference>
<dbReference type="GO" id="GO:0016020">
    <property type="term" value="C:membrane"/>
    <property type="evidence" value="ECO:0007669"/>
    <property type="project" value="UniProtKB-SubCell"/>
</dbReference>
<dbReference type="InterPro" id="IPR029021">
    <property type="entry name" value="Prot-tyrosine_phosphatase-like"/>
</dbReference>
<evidence type="ECO:0000313" key="21">
    <source>
        <dbReference type="Proteomes" id="UP000290572"/>
    </source>
</evidence>
<feature type="transmembrane region" description="Helical" evidence="18">
    <location>
        <begin position="855"/>
        <end position="873"/>
    </location>
</feature>
<dbReference type="SUPFAM" id="SSF81321">
    <property type="entry name" value="Family A G protein-coupled receptor-like"/>
    <property type="match status" value="1"/>
</dbReference>
<evidence type="ECO:0000256" key="5">
    <source>
        <dbReference type="ARBA" id="ARBA00022692"/>
    </source>
</evidence>
<comment type="similarity">
    <text evidence="14">Belongs to the paladin family.</text>
</comment>
<evidence type="ECO:0000313" key="20">
    <source>
        <dbReference type="EMBL" id="RXN21754.1"/>
    </source>
</evidence>
<comment type="caution">
    <text evidence="20">The sequence shown here is derived from an EMBL/GenBank/DDBJ whole genome shotgun (WGS) entry which is preliminary data.</text>
</comment>
<dbReference type="Pfam" id="PF14566">
    <property type="entry name" value="PTPlike_phytase"/>
    <property type="match status" value="2"/>
</dbReference>
<dbReference type="AlphaFoldDB" id="A0A498MQZ9"/>
<feature type="transmembrane region" description="Helical" evidence="18">
    <location>
        <begin position="894"/>
        <end position="915"/>
    </location>
</feature>
<organism evidence="20 21">
    <name type="scientific">Labeo rohita</name>
    <name type="common">Indian major carp</name>
    <name type="synonym">Cyprinus rohita</name>
    <dbReference type="NCBI Taxonomy" id="84645"/>
    <lineage>
        <taxon>Eukaryota</taxon>
        <taxon>Metazoa</taxon>
        <taxon>Chordata</taxon>
        <taxon>Craniata</taxon>
        <taxon>Vertebrata</taxon>
        <taxon>Euteleostomi</taxon>
        <taxon>Actinopterygii</taxon>
        <taxon>Neopterygii</taxon>
        <taxon>Teleostei</taxon>
        <taxon>Ostariophysi</taxon>
        <taxon>Cypriniformes</taxon>
        <taxon>Cyprinidae</taxon>
        <taxon>Labeoninae</taxon>
        <taxon>Labeonini</taxon>
        <taxon>Labeo</taxon>
    </lineage>
</organism>
<keyword evidence="9 18" id="KW-0472">Membrane</keyword>
<evidence type="ECO:0000256" key="7">
    <source>
        <dbReference type="ARBA" id="ARBA00022980"/>
    </source>
</evidence>
<keyword evidence="5 16" id="KW-0812">Transmembrane</keyword>
<dbReference type="GO" id="GO:0022627">
    <property type="term" value="C:cytosolic small ribosomal subunit"/>
    <property type="evidence" value="ECO:0007669"/>
    <property type="project" value="UniProtKB-ARBA"/>
</dbReference>
<keyword evidence="8 18" id="KW-1133">Transmembrane helix</keyword>
<keyword evidence="16" id="KW-0297">G-protein coupled receptor</keyword>
<dbReference type="InterPro" id="IPR012678">
    <property type="entry name" value="Ribosomal_uL23/eL15/eS24_sf"/>
</dbReference>
<evidence type="ECO:0000259" key="19">
    <source>
        <dbReference type="PROSITE" id="PS50262"/>
    </source>
</evidence>
<keyword evidence="4" id="KW-0963">Cytoplasm</keyword>
<dbReference type="SUPFAM" id="SSF54189">
    <property type="entry name" value="Ribosomal proteins S24e, L23 and L15e"/>
    <property type="match status" value="1"/>
</dbReference>
<keyword evidence="10" id="KW-0687">Ribonucleoprotein</keyword>
<dbReference type="PROSITE" id="PS00529">
    <property type="entry name" value="RIBOSOMAL_S24E"/>
    <property type="match status" value="1"/>
</dbReference>
<protein>
    <recommendedName>
        <fullName evidence="15">Paladin</fullName>
    </recommendedName>
    <alternativeName>
        <fullName evidence="13">40S ribosomal protein S24</fullName>
    </alternativeName>
    <alternativeName>
        <fullName evidence="12">Small ribosomal subunit protein eS24</fullName>
    </alternativeName>
</protein>
<dbReference type="FunFam" id="3.90.190.10:FF:000100">
    <property type="entry name" value="Phosphatase domain-containing paladin 1b"/>
    <property type="match status" value="1"/>
</dbReference>
<evidence type="ECO:0000256" key="18">
    <source>
        <dbReference type="SAM" id="Phobius"/>
    </source>
</evidence>
<evidence type="ECO:0000256" key="1">
    <source>
        <dbReference type="ARBA" id="ARBA00004370"/>
    </source>
</evidence>
<name>A0A498MQZ9_LABRO</name>
<comment type="similarity">
    <text evidence="3">Belongs to the eukaryotic ribosomal protein eS24 family.</text>
</comment>
<sequence length="1122" mass="129363">MAERRRSLQSANIRNSKAKSIITNKVAPVVITNNCREEFQIHDKIQAANYSKGRISDLLPEHYLVLGEFFMVQDVYNRADVLNTTKSHGAPNFRKVKGNYPLFGMGQPSLSGFKQVIQRLQIDGCEEVIFICLREEPVVFFHSDGDFIPYTPRGRENLHENLHDLDRELSSEQIELSIRKELCDFAKLSENMFYVYNDIEHFKDEPKQVHILSEEDIHVTEEVYKRPLFSQPLHRYYRLPLPMEGAPLEETFDAFVSILRETPNLSLMRDSSRPLPAMLFSCQVGVGRTNLGLILGALVFHHLQGASKSPRQEIQKSEHQLNFQVIQLLISRLPKGQQVLDEVDDAVAMCSEMHNIKDAVYENKLKLEGIAEDYQIQGSSTKGYFLQRTLQSLERYVYLLVFNAYLHDQYPQAFPQSFSQWLCMNAWIYRLLASIDSSELSAPASLITDGIRVLVSSEFLATDLLSTAKEMKVANFRRVSKMALYGMAQPNSEALAVVMSYLTDQRRGHSTILWLNLQEELVLEANGQMFTPREPACLEQPIPVCVQHPQQLQEMELALKQEILRCEKWLEVITEQDKQMRKFKSCHTIEELFVHQKSIHPGLSYQRIPLSDCCAPKEEVFDRLLEAMKSSLAEDPNCAFIFNCHNGKDRSTAAMVIATLTLWHINGFPECEEEEIVSVPDAKYTKGEFEMVMQVVRVLPDGHRVKREVDVALDVVSETMTPMHYHLREIIISTYRQIKMAKSEADAHWLRLRSLQYLERYIYLILFNCYLHLEKKDSWRRSFSQWMYQAHVFDLSVCGGLWTRKRGIQTATNIFICSLAVSDLLISFFCIPFTLLQNISSEWFGGVLVCKTVPFVQTTAIVTGILTMTCIAVERYQGIVHPLKIKRQCTPQRAYRMLGVVWIAAMMVGSPMLFVQQLEVKYDFLYDLHHVCCQERWSSSAHRKQYATFILVFLFLLPLAAMLLLYTKIGIELWIRKQVGDSSVLSAMNQRENETVTVRTRKFMTNRLLQRKQMVVDVLHPGKATVPKTEIREKLAKMYKTTPDVVFVFGFKTQFGGGKTTGFGMIYDSLDYAKKNEPKYRLQRHGLYEKKKTSRKQRKERKNRMKKVRGTKKASVGASGKK</sequence>
<dbReference type="Gene3D" id="3.90.190.10">
    <property type="entry name" value="Protein tyrosine phosphatase superfamily"/>
    <property type="match status" value="2"/>
</dbReference>
<proteinExistence type="evidence at protein level"/>
<dbReference type="GO" id="GO:0003735">
    <property type="term" value="F:structural constituent of ribosome"/>
    <property type="evidence" value="ECO:0007669"/>
    <property type="project" value="InterPro"/>
</dbReference>
<dbReference type="SUPFAM" id="SSF52799">
    <property type="entry name" value="(Phosphotyrosine protein) phosphatases II"/>
    <property type="match status" value="2"/>
</dbReference>